<dbReference type="InterPro" id="IPR000167">
    <property type="entry name" value="Dehydrin"/>
</dbReference>
<dbReference type="EMBL" id="JAGKQM010000073">
    <property type="protein sequence ID" value="KAH0855481.1"/>
    <property type="molecule type" value="Genomic_DNA"/>
</dbReference>
<feature type="non-terminal residue" evidence="4">
    <location>
        <position position="1"/>
    </location>
</feature>
<accession>A0ABQ7XHW5</accession>
<evidence type="ECO:0000313" key="4">
    <source>
        <dbReference type="EMBL" id="KAH0855481.1"/>
    </source>
</evidence>
<evidence type="ECO:0000313" key="5">
    <source>
        <dbReference type="Proteomes" id="UP000824890"/>
    </source>
</evidence>
<feature type="region of interest" description="Disordered" evidence="3">
    <location>
        <begin position="1"/>
        <end position="96"/>
    </location>
</feature>
<dbReference type="Proteomes" id="UP000824890">
    <property type="component" value="Unassembled WGS sequence"/>
</dbReference>
<evidence type="ECO:0000256" key="1">
    <source>
        <dbReference type="ARBA" id="ARBA00008403"/>
    </source>
</evidence>
<dbReference type="PROSITE" id="PS00823">
    <property type="entry name" value="DEHYDRIN_2"/>
    <property type="match status" value="1"/>
</dbReference>
<name>A0ABQ7XHW5_BRANA</name>
<comment type="similarity">
    <text evidence="1 2">Belongs to the plant dehydrin family.</text>
</comment>
<proteinExistence type="inferred from homology"/>
<gene>
    <name evidence="4" type="ORF">HID58_007962</name>
</gene>
<reference evidence="4 5" key="1">
    <citation type="submission" date="2021-05" db="EMBL/GenBank/DDBJ databases">
        <title>Genome Assembly of Synthetic Allotetraploid Brassica napus Reveals Homoeologous Exchanges between Subgenomes.</title>
        <authorList>
            <person name="Davis J.T."/>
        </authorList>
    </citation>
    <scope>NUCLEOTIDE SEQUENCE [LARGE SCALE GENOMIC DNA]</scope>
    <source>
        <strain evidence="5">cv. Da-Ae</strain>
        <tissue evidence="4">Seedling</tissue>
    </source>
</reference>
<feature type="compositionally biased region" description="Polar residues" evidence="3">
    <location>
        <begin position="18"/>
        <end position="28"/>
    </location>
</feature>
<protein>
    <submittedName>
        <fullName evidence="4">Uncharacterized protein</fullName>
    </submittedName>
</protein>
<comment type="caution">
    <text evidence="4">The sequence shown here is derived from an EMBL/GenBank/DDBJ whole genome shotgun (WGS) entry which is preliminary data.</text>
</comment>
<dbReference type="Pfam" id="PF00257">
    <property type="entry name" value="Dehydrin"/>
    <property type="match status" value="1"/>
</dbReference>
<dbReference type="InterPro" id="IPR030513">
    <property type="entry name" value="Dehydrin_CS"/>
</dbReference>
<feature type="compositionally biased region" description="Basic and acidic residues" evidence="3">
    <location>
        <begin position="62"/>
        <end position="80"/>
    </location>
</feature>
<keyword evidence="5" id="KW-1185">Reference proteome</keyword>
<organism evidence="4 5">
    <name type="scientific">Brassica napus</name>
    <name type="common">Rape</name>
    <dbReference type="NCBI Taxonomy" id="3708"/>
    <lineage>
        <taxon>Eukaryota</taxon>
        <taxon>Viridiplantae</taxon>
        <taxon>Streptophyta</taxon>
        <taxon>Embryophyta</taxon>
        <taxon>Tracheophyta</taxon>
        <taxon>Spermatophyta</taxon>
        <taxon>Magnoliopsida</taxon>
        <taxon>eudicotyledons</taxon>
        <taxon>Gunneridae</taxon>
        <taxon>Pentapetalae</taxon>
        <taxon>rosids</taxon>
        <taxon>malvids</taxon>
        <taxon>Brassicales</taxon>
        <taxon>Brassicaceae</taxon>
        <taxon>Brassiceae</taxon>
        <taxon>Brassica</taxon>
    </lineage>
</organism>
<evidence type="ECO:0000256" key="3">
    <source>
        <dbReference type="SAM" id="MobiDB-lite"/>
    </source>
</evidence>
<evidence type="ECO:0000256" key="2">
    <source>
        <dbReference type="RuleBase" id="RU003995"/>
    </source>
</evidence>
<sequence>QVAKDTGQELEPWEQAQVEGTTANSNSMRKVVVGGAWEECFHRSGSGSSSSSEDDGQVGGGRRREITDKIKEKLPGHHDQSSGQSQGMGMELPLVL</sequence>